<feature type="compositionally biased region" description="Low complexity" evidence="1">
    <location>
        <begin position="7"/>
        <end position="21"/>
    </location>
</feature>
<evidence type="ECO:0000313" key="2">
    <source>
        <dbReference type="EMBL" id="NMN95921.1"/>
    </source>
</evidence>
<gene>
    <name evidence="2" type="ORF">FGL95_12845</name>
</gene>
<keyword evidence="3" id="KW-1185">Reference proteome</keyword>
<protein>
    <submittedName>
        <fullName evidence="2">Uncharacterized protein</fullName>
    </submittedName>
</protein>
<proteinExistence type="predicted"/>
<organism evidence="2 3">
    <name type="scientific">Antrihabitans stalactiti</name>
    <dbReference type="NCBI Taxonomy" id="2584121"/>
    <lineage>
        <taxon>Bacteria</taxon>
        <taxon>Bacillati</taxon>
        <taxon>Actinomycetota</taxon>
        <taxon>Actinomycetes</taxon>
        <taxon>Mycobacteriales</taxon>
        <taxon>Nocardiaceae</taxon>
        <taxon>Antrihabitans</taxon>
    </lineage>
</organism>
<evidence type="ECO:0000313" key="3">
    <source>
        <dbReference type="Proteomes" id="UP000535543"/>
    </source>
</evidence>
<name>A0A848KC93_9NOCA</name>
<comment type="caution">
    <text evidence="2">The sequence shown here is derived from an EMBL/GenBank/DDBJ whole genome shotgun (WGS) entry which is preliminary data.</text>
</comment>
<sequence length="101" mass="11010">MSHHGQAGSAASRRWSAWPAGPQVRRSWSRCGAGEVGETRPNFTRAQRSDAERLGHSKGVLMKAGQILSFSALSGDGETQPLFQRALQMGELEAAFWRAEV</sequence>
<dbReference type="Proteomes" id="UP000535543">
    <property type="component" value="Unassembled WGS sequence"/>
</dbReference>
<dbReference type="RefSeq" id="WP_169587342.1">
    <property type="nucleotide sequence ID" value="NZ_VCQU01000004.1"/>
</dbReference>
<dbReference type="AlphaFoldDB" id="A0A848KC93"/>
<dbReference type="EMBL" id="VCQU01000004">
    <property type="protein sequence ID" value="NMN95921.1"/>
    <property type="molecule type" value="Genomic_DNA"/>
</dbReference>
<reference evidence="2 3" key="2">
    <citation type="submission" date="2020-06" db="EMBL/GenBank/DDBJ databases">
        <title>Antribacter stalactiti gen. nov., sp. nov., a new member of the family Nacardiaceae isolated from a cave.</title>
        <authorList>
            <person name="Kim I.S."/>
        </authorList>
    </citation>
    <scope>NUCLEOTIDE SEQUENCE [LARGE SCALE GENOMIC DNA]</scope>
    <source>
        <strain evidence="2 3">YC2-7</strain>
    </source>
</reference>
<feature type="region of interest" description="Disordered" evidence="1">
    <location>
        <begin position="1"/>
        <end position="51"/>
    </location>
</feature>
<accession>A0A848KC93</accession>
<evidence type="ECO:0000256" key="1">
    <source>
        <dbReference type="SAM" id="MobiDB-lite"/>
    </source>
</evidence>
<reference evidence="2 3" key="1">
    <citation type="submission" date="2019-05" db="EMBL/GenBank/DDBJ databases">
        <authorList>
            <person name="Lee S.D."/>
        </authorList>
    </citation>
    <scope>NUCLEOTIDE SEQUENCE [LARGE SCALE GENOMIC DNA]</scope>
    <source>
        <strain evidence="2 3">YC2-7</strain>
    </source>
</reference>